<evidence type="ECO:0000259" key="5">
    <source>
        <dbReference type="PROSITE" id="PS50886"/>
    </source>
</evidence>
<accession>A0ABQ6MCY8</accession>
<sequence>MAGLAALDKIILQLEGSLNLAPGAVPAAAAPAAAAPAAVVQAEPKAGSEEPKAGSEEPKEAKPKKEKKPKAPPKAKASKAPAPPPGHPTICQIEFKVGVITKVWRHPDADKLWCEEIDCGEASPRQISSGLVPYYTAEQMLGHRLLVVANLKARNLKGFKSHGMVLCAKSADGARVQFIEPPTAAPLGEVVSYEGMPDVVPASGAQVDKKKMFQEIAGGMRTNERFEGTWDGHVFMTSEGPCKCVDIAGGQMS</sequence>
<feature type="compositionally biased region" description="Basic and acidic residues" evidence="4">
    <location>
        <begin position="46"/>
        <end position="63"/>
    </location>
</feature>
<evidence type="ECO:0000256" key="2">
    <source>
        <dbReference type="ARBA" id="ARBA00022884"/>
    </source>
</evidence>
<dbReference type="PANTHER" id="PTHR11586">
    <property type="entry name" value="TRNA-AMINOACYLATION COFACTOR ARC1 FAMILY MEMBER"/>
    <property type="match status" value="1"/>
</dbReference>
<evidence type="ECO:0000256" key="3">
    <source>
        <dbReference type="PROSITE-ProRule" id="PRU00209"/>
    </source>
</evidence>
<proteinExistence type="predicted"/>
<feature type="domain" description="TRNA-binding" evidence="5">
    <location>
        <begin position="89"/>
        <end position="192"/>
    </location>
</feature>
<feature type="compositionally biased region" description="Basic residues" evidence="4">
    <location>
        <begin position="64"/>
        <end position="77"/>
    </location>
</feature>
<dbReference type="SUPFAM" id="SSF50249">
    <property type="entry name" value="Nucleic acid-binding proteins"/>
    <property type="match status" value="1"/>
</dbReference>
<dbReference type="EMBL" id="BRYB01003995">
    <property type="protein sequence ID" value="GMI24000.1"/>
    <property type="molecule type" value="Genomic_DNA"/>
</dbReference>
<dbReference type="Gene3D" id="2.40.50.140">
    <property type="entry name" value="Nucleic acid-binding proteins"/>
    <property type="match status" value="1"/>
</dbReference>
<keyword evidence="1 3" id="KW-0820">tRNA-binding</keyword>
<feature type="compositionally biased region" description="Low complexity" evidence="4">
    <location>
        <begin position="31"/>
        <end position="45"/>
    </location>
</feature>
<dbReference type="Proteomes" id="UP001165060">
    <property type="component" value="Unassembled WGS sequence"/>
</dbReference>
<evidence type="ECO:0000256" key="1">
    <source>
        <dbReference type="ARBA" id="ARBA00022555"/>
    </source>
</evidence>
<organism evidence="6 7">
    <name type="scientific">Tetraparma gracilis</name>
    <dbReference type="NCBI Taxonomy" id="2962635"/>
    <lineage>
        <taxon>Eukaryota</taxon>
        <taxon>Sar</taxon>
        <taxon>Stramenopiles</taxon>
        <taxon>Ochrophyta</taxon>
        <taxon>Bolidophyceae</taxon>
        <taxon>Parmales</taxon>
        <taxon>Triparmaceae</taxon>
        <taxon>Tetraparma</taxon>
    </lineage>
</organism>
<evidence type="ECO:0000313" key="6">
    <source>
        <dbReference type="EMBL" id="GMI24000.1"/>
    </source>
</evidence>
<dbReference type="InterPro" id="IPR051270">
    <property type="entry name" value="Tyrosine-tRNA_ligase_regulator"/>
</dbReference>
<dbReference type="Pfam" id="PF01588">
    <property type="entry name" value="tRNA_bind"/>
    <property type="match status" value="1"/>
</dbReference>
<gene>
    <name evidence="6" type="ORF">TeGR_g1199</name>
</gene>
<protein>
    <recommendedName>
        <fullName evidence="5">tRNA-binding domain-containing protein</fullName>
    </recommendedName>
</protein>
<evidence type="ECO:0000256" key="4">
    <source>
        <dbReference type="SAM" id="MobiDB-lite"/>
    </source>
</evidence>
<dbReference type="InterPro" id="IPR002547">
    <property type="entry name" value="tRNA-bd_dom"/>
</dbReference>
<dbReference type="CDD" id="cd02799">
    <property type="entry name" value="tRNA_bind_EMAP-II_like"/>
    <property type="match status" value="1"/>
</dbReference>
<keyword evidence="7" id="KW-1185">Reference proteome</keyword>
<feature type="region of interest" description="Disordered" evidence="4">
    <location>
        <begin position="31"/>
        <end position="88"/>
    </location>
</feature>
<comment type="caution">
    <text evidence="6">The sequence shown here is derived from an EMBL/GenBank/DDBJ whole genome shotgun (WGS) entry which is preliminary data.</text>
</comment>
<dbReference type="InterPro" id="IPR012340">
    <property type="entry name" value="NA-bd_OB-fold"/>
</dbReference>
<dbReference type="PROSITE" id="PS50886">
    <property type="entry name" value="TRBD"/>
    <property type="match status" value="1"/>
</dbReference>
<name>A0ABQ6MCY8_9STRA</name>
<evidence type="ECO:0000313" key="7">
    <source>
        <dbReference type="Proteomes" id="UP001165060"/>
    </source>
</evidence>
<dbReference type="PANTHER" id="PTHR11586:SF33">
    <property type="entry name" value="AMINOACYL TRNA SYNTHASE COMPLEX-INTERACTING MULTIFUNCTIONAL PROTEIN 1"/>
    <property type="match status" value="1"/>
</dbReference>
<keyword evidence="2 3" id="KW-0694">RNA-binding</keyword>
<reference evidence="6 7" key="1">
    <citation type="journal article" date="2023" name="Commun. Biol.">
        <title>Genome analysis of Parmales, the sister group of diatoms, reveals the evolutionary specialization of diatoms from phago-mixotrophs to photoautotrophs.</title>
        <authorList>
            <person name="Ban H."/>
            <person name="Sato S."/>
            <person name="Yoshikawa S."/>
            <person name="Yamada K."/>
            <person name="Nakamura Y."/>
            <person name="Ichinomiya M."/>
            <person name="Sato N."/>
            <person name="Blanc-Mathieu R."/>
            <person name="Endo H."/>
            <person name="Kuwata A."/>
            <person name="Ogata H."/>
        </authorList>
    </citation>
    <scope>NUCLEOTIDE SEQUENCE [LARGE SCALE GENOMIC DNA]</scope>
</reference>